<proteinExistence type="predicted"/>
<evidence type="ECO:0000313" key="1">
    <source>
        <dbReference type="EMBL" id="KKM18777.1"/>
    </source>
</evidence>
<name>A0A0F9HUD7_9ZZZZ</name>
<organism evidence="1">
    <name type="scientific">marine sediment metagenome</name>
    <dbReference type="NCBI Taxonomy" id="412755"/>
    <lineage>
        <taxon>unclassified sequences</taxon>
        <taxon>metagenomes</taxon>
        <taxon>ecological metagenomes</taxon>
    </lineage>
</organism>
<reference evidence="1" key="1">
    <citation type="journal article" date="2015" name="Nature">
        <title>Complex archaea that bridge the gap between prokaryotes and eukaryotes.</title>
        <authorList>
            <person name="Spang A."/>
            <person name="Saw J.H."/>
            <person name="Jorgensen S.L."/>
            <person name="Zaremba-Niedzwiedzka K."/>
            <person name="Martijn J."/>
            <person name="Lind A.E."/>
            <person name="van Eijk R."/>
            <person name="Schleper C."/>
            <person name="Guy L."/>
            <person name="Ettema T.J."/>
        </authorList>
    </citation>
    <scope>NUCLEOTIDE SEQUENCE</scope>
</reference>
<gene>
    <name evidence="1" type="ORF">LCGC14_1662320</name>
</gene>
<accession>A0A0F9HUD7</accession>
<protein>
    <submittedName>
        <fullName evidence="1">Uncharacterized protein</fullName>
    </submittedName>
</protein>
<comment type="caution">
    <text evidence="1">The sequence shown here is derived from an EMBL/GenBank/DDBJ whole genome shotgun (WGS) entry which is preliminary data.</text>
</comment>
<sequence length="137" mass="15964">MDKIRKQTKLWKIRDGSKIRICDMSDGHITNSIKMLLRSYKVMLFNEWNQLMAYIGNDPPDGAYWAATGEIGQLEGILWGTENYMGPSLGEAAEKELPILRSLMLEKLRRKNINKDLWNKFITKLKRKKHGVRKKAK</sequence>
<dbReference type="AlphaFoldDB" id="A0A0F9HUD7"/>
<dbReference type="EMBL" id="LAZR01014148">
    <property type="protein sequence ID" value="KKM18777.1"/>
    <property type="molecule type" value="Genomic_DNA"/>
</dbReference>